<dbReference type="PANTHER" id="PTHR47810:SF1">
    <property type="entry name" value="DNA LIGASE B"/>
    <property type="match status" value="1"/>
</dbReference>
<dbReference type="GO" id="GO:0006310">
    <property type="term" value="P:DNA recombination"/>
    <property type="evidence" value="ECO:0007669"/>
    <property type="project" value="InterPro"/>
</dbReference>
<evidence type="ECO:0000313" key="9">
    <source>
        <dbReference type="Proteomes" id="UP000198749"/>
    </source>
</evidence>
<dbReference type="GO" id="GO:0003910">
    <property type="term" value="F:DNA ligase (ATP) activity"/>
    <property type="evidence" value="ECO:0007669"/>
    <property type="project" value="UniProtKB-EC"/>
</dbReference>
<name>A0A1H9D3X1_9GAMM</name>
<dbReference type="SUPFAM" id="SSF50249">
    <property type="entry name" value="Nucleic acid-binding proteins"/>
    <property type="match status" value="1"/>
</dbReference>
<reference evidence="9" key="1">
    <citation type="submission" date="2016-10" db="EMBL/GenBank/DDBJ databases">
        <authorList>
            <person name="Varghese N."/>
            <person name="Submissions S."/>
        </authorList>
    </citation>
    <scope>NUCLEOTIDE SEQUENCE [LARGE SCALE GENOMIC DNA]</scope>
    <source>
        <strain evidence="9">DSM 18887</strain>
    </source>
</reference>
<dbReference type="EMBL" id="FOGB01000001">
    <property type="protein sequence ID" value="SEQ08047.1"/>
    <property type="molecule type" value="Genomic_DNA"/>
</dbReference>
<keyword evidence="3" id="KW-0235">DNA replication</keyword>
<gene>
    <name evidence="8" type="ORF">SAMN03080615_00325</name>
</gene>
<dbReference type="Pfam" id="PF01068">
    <property type="entry name" value="DNA_ligase_A_M"/>
    <property type="match status" value="1"/>
</dbReference>
<feature type="domain" description="ATP-dependent DNA ligase family profile" evidence="7">
    <location>
        <begin position="138"/>
        <end position="240"/>
    </location>
</feature>
<dbReference type="InterPro" id="IPR012310">
    <property type="entry name" value="DNA_ligase_ATP-dep_cent"/>
</dbReference>
<dbReference type="InterPro" id="IPR050326">
    <property type="entry name" value="NAD_dep_DNA_ligaseB"/>
</dbReference>
<organism evidence="8 9">
    <name type="scientific">Amphritea atlantica</name>
    <dbReference type="NCBI Taxonomy" id="355243"/>
    <lineage>
        <taxon>Bacteria</taxon>
        <taxon>Pseudomonadati</taxon>
        <taxon>Pseudomonadota</taxon>
        <taxon>Gammaproteobacteria</taxon>
        <taxon>Oceanospirillales</taxon>
        <taxon>Oceanospirillaceae</taxon>
        <taxon>Amphritea</taxon>
    </lineage>
</organism>
<keyword evidence="4" id="KW-0227">DNA damage</keyword>
<evidence type="ECO:0000313" key="8">
    <source>
        <dbReference type="EMBL" id="SEQ08047.1"/>
    </source>
</evidence>
<dbReference type="GO" id="GO:0006260">
    <property type="term" value="P:DNA replication"/>
    <property type="evidence" value="ECO:0007669"/>
    <property type="project" value="UniProtKB-KW"/>
</dbReference>
<dbReference type="GO" id="GO:0005524">
    <property type="term" value="F:ATP binding"/>
    <property type="evidence" value="ECO:0007669"/>
    <property type="project" value="InterPro"/>
</dbReference>
<dbReference type="Proteomes" id="UP000198749">
    <property type="component" value="Unassembled WGS sequence"/>
</dbReference>
<accession>A0A1H9D3X1</accession>
<keyword evidence="2 8" id="KW-0436">Ligase</keyword>
<dbReference type="STRING" id="355243.SAMN03080615_00325"/>
<evidence type="ECO:0000259" key="7">
    <source>
        <dbReference type="PROSITE" id="PS50160"/>
    </source>
</evidence>
<dbReference type="Gene3D" id="2.40.50.140">
    <property type="entry name" value="Nucleic acid-binding proteins"/>
    <property type="match status" value="1"/>
</dbReference>
<dbReference type="SUPFAM" id="SSF56091">
    <property type="entry name" value="DNA ligase/mRNA capping enzyme, catalytic domain"/>
    <property type="match status" value="1"/>
</dbReference>
<comment type="catalytic activity">
    <reaction evidence="6">
        <text>ATP + (deoxyribonucleotide)n-3'-hydroxyl + 5'-phospho-(deoxyribonucleotide)m = (deoxyribonucleotide)n+m + AMP + diphosphate.</text>
        <dbReference type="EC" id="6.5.1.1"/>
    </reaction>
</comment>
<dbReference type="PROSITE" id="PS50160">
    <property type="entry name" value="DNA_LIGASE_A3"/>
    <property type="match status" value="1"/>
</dbReference>
<keyword evidence="9" id="KW-1185">Reference proteome</keyword>
<comment type="cofactor">
    <cofactor evidence="1">
        <name>a divalent metal cation</name>
        <dbReference type="ChEBI" id="CHEBI:60240"/>
    </cofactor>
</comment>
<dbReference type="CDD" id="cd07896">
    <property type="entry name" value="Adenylation_kDNA_ligase_like"/>
    <property type="match status" value="1"/>
</dbReference>
<evidence type="ECO:0000256" key="5">
    <source>
        <dbReference type="ARBA" id="ARBA00023204"/>
    </source>
</evidence>
<dbReference type="InterPro" id="IPR012340">
    <property type="entry name" value="NA-bd_OB-fold"/>
</dbReference>
<keyword evidence="5" id="KW-0234">DNA repair</keyword>
<evidence type="ECO:0000256" key="1">
    <source>
        <dbReference type="ARBA" id="ARBA00001968"/>
    </source>
</evidence>
<dbReference type="Gene3D" id="3.30.470.30">
    <property type="entry name" value="DNA ligase/mRNA capping enzyme"/>
    <property type="match status" value="1"/>
</dbReference>
<evidence type="ECO:0000256" key="4">
    <source>
        <dbReference type="ARBA" id="ARBA00022763"/>
    </source>
</evidence>
<evidence type="ECO:0000256" key="3">
    <source>
        <dbReference type="ARBA" id="ARBA00022705"/>
    </source>
</evidence>
<sequence length="289" mass="32534">MVFIRYCHILFSSLIVVVSFLVVSPGFADKPKLQLATIYQSGSDISAYWVSEKLDGVRGYWDGKQLLTRQGYPVSAPQWFIADLPQQPLDGELWIGRGQFDAVSALVRSSPGDNPALWSQQWRQVKYMLFDLPQSPGTFSDRLIQLRSIVNDIDRDWIQLIDQRRLASDTELMAFLEQVVASGGEGLMLHHEDAIYKQGRSSNLLKLKLWQDAEARVIGYEPGKGKYAGMLGALLVETPTGVRFKLGSGFTDQQRKNPPEIGSLVTYKYTGINNNGVPRFASFMRIRLL</sequence>
<dbReference type="NCBIfam" id="NF006592">
    <property type="entry name" value="PRK09125.1"/>
    <property type="match status" value="1"/>
</dbReference>
<dbReference type="Gene3D" id="3.30.1490.70">
    <property type="match status" value="1"/>
</dbReference>
<dbReference type="InterPro" id="IPR029319">
    <property type="entry name" value="DNA_ligase_OB"/>
</dbReference>
<proteinExistence type="predicted"/>
<dbReference type="CDD" id="cd08041">
    <property type="entry name" value="OBF_kDNA_ligase_like"/>
    <property type="match status" value="1"/>
</dbReference>
<dbReference type="AlphaFoldDB" id="A0A1H9D3X1"/>
<evidence type="ECO:0000256" key="6">
    <source>
        <dbReference type="ARBA" id="ARBA00034003"/>
    </source>
</evidence>
<protein>
    <submittedName>
        <fullName evidence="8">DNA ligase-1</fullName>
    </submittedName>
</protein>
<evidence type="ECO:0000256" key="2">
    <source>
        <dbReference type="ARBA" id="ARBA00022598"/>
    </source>
</evidence>
<dbReference type="GO" id="GO:0006281">
    <property type="term" value="P:DNA repair"/>
    <property type="evidence" value="ECO:0007669"/>
    <property type="project" value="UniProtKB-KW"/>
</dbReference>
<dbReference type="Pfam" id="PF14743">
    <property type="entry name" value="DNA_ligase_OB_2"/>
    <property type="match status" value="1"/>
</dbReference>
<dbReference type="PANTHER" id="PTHR47810">
    <property type="entry name" value="DNA LIGASE"/>
    <property type="match status" value="1"/>
</dbReference>